<evidence type="ECO:0000313" key="2">
    <source>
        <dbReference type="Proteomes" id="UP000790377"/>
    </source>
</evidence>
<dbReference type="Proteomes" id="UP000790377">
    <property type="component" value="Unassembled WGS sequence"/>
</dbReference>
<name>A0ACB8AP71_9AGAM</name>
<protein>
    <submittedName>
        <fullName evidence="1">Uncharacterized protein</fullName>
    </submittedName>
</protein>
<reference evidence="1" key="1">
    <citation type="journal article" date="2021" name="New Phytol.">
        <title>Evolutionary innovations through gain and loss of genes in the ectomycorrhizal Boletales.</title>
        <authorList>
            <person name="Wu G."/>
            <person name="Miyauchi S."/>
            <person name="Morin E."/>
            <person name="Kuo A."/>
            <person name="Drula E."/>
            <person name="Varga T."/>
            <person name="Kohler A."/>
            <person name="Feng B."/>
            <person name="Cao Y."/>
            <person name="Lipzen A."/>
            <person name="Daum C."/>
            <person name="Hundley H."/>
            <person name="Pangilinan J."/>
            <person name="Johnson J."/>
            <person name="Barry K."/>
            <person name="LaButti K."/>
            <person name="Ng V."/>
            <person name="Ahrendt S."/>
            <person name="Min B."/>
            <person name="Choi I.G."/>
            <person name="Park H."/>
            <person name="Plett J.M."/>
            <person name="Magnuson J."/>
            <person name="Spatafora J.W."/>
            <person name="Nagy L.G."/>
            <person name="Henrissat B."/>
            <person name="Grigoriev I.V."/>
            <person name="Yang Z.L."/>
            <person name="Xu J."/>
            <person name="Martin F.M."/>
        </authorList>
    </citation>
    <scope>NUCLEOTIDE SEQUENCE</scope>
    <source>
        <strain evidence="1">ATCC 28755</strain>
    </source>
</reference>
<proteinExistence type="predicted"/>
<dbReference type="EMBL" id="MU267605">
    <property type="protein sequence ID" value="KAH7915085.1"/>
    <property type="molecule type" value="Genomic_DNA"/>
</dbReference>
<sequence>MGVHGLTTYLRENKRVLSKTIELSARTKTITAVVVDGWSFIYELYDQSKLSWIYGGEYKAFYESVQRVVRAWIDVGLQVYFVFDGAVPELKIPTLISRLNESNIKHSLLFFRTSALSRSTPRFIHETRMMPPLVQDACFHALETIASTTKMLQLHFADEEGDPYAVELAGRLGAYVIGNDSDFVILNSGHYAGYISLDEMLWTTSVTEESILEDQDSGFQTVSKTKLKKKSITEHRSGRGLVPPDAGSDLTLSVLIYTPSILASHFKIPVTLLPLLGALVGNDYSNNSSVQRNMRSLFFERHLTPSQRISHVATTLNAILSASTQKRKARHQVGSVMDLIDRTVRALLIRSVSTMASGEVEGIIDRIVNATLQYAIDKYEGDIYGPEGLWPTKICALHGSEVCRLPVLFSRTLDSLPPDDTEGVVPLQCEQIRILYVHAYRSGRFQPKLMDILSTGTFWPRLFLENPDFENVARSIGRPVRQWTYAFLEDAVGLPEAPEEEKEEETIATPVLVEEEDEDELIDVVEEDSDNDRDLLAPLRGELQKLRGSEDDELEDLSTSTRPRVYTVRPKCVIEYVRRGTRVAPEEVIVPDIGTLLSSSAFSGFDPEHWIPIQLRSVDERFTMLLHALKSDLPSVRALPSEQIIAALVLRWVVQILHLRAIESGNGRDRQKERWTQHEARAFLAAFMSGFAKQTPDSQDVNQELPATERNIQLMAQVLMAFEVILHLSQVLLLSDQIPANIHHLSGRTFHFFSTSSGSLGPDAVPGDLWNACQDGLESAFGEERKKRSKNEQMARRTGRTLSPRGRSPINAASKGGLFGMLMDMDA</sequence>
<evidence type="ECO:0000313" key="1">
    <source>
        <dbReference type="EMBL" id="KAH7915085.1"/>
    </source>
</evidence>
<comment type="caution">
    <text evidence="1">The sequence shown here is derived from an EMBL/GenBank/DDBJ whole genome shotgun (WGS) entry which is preliminary data.</text>
</comment>
<keyword evidence="2" id="KW-1185">Reference proteome</keyword>
<gene>
    <name evidence="1" type="ORF">BJ138DRAFT_1078212</name>
</gene>
<organism evidence="1 2">
    <name type="scientific">Hygrophoropsis aurantiaca</name>
    <dbReference type="NCBI Taxonomy" id="72124"/>
    <lineage>
        <taxon>Eukaryota</taxon>
        <taxon>Fungi</taxon>
        <taxon>Dikarya</taxon>
        <taxon>Basidiomycota</taxon>
        <taxon>Agaricomycotina</taxon>
        <taxon>Agaricomycetes</taxon>
        <taxon>Agaricomycetidae</taxon>
        <taxon>Boletales</taxon>
        <taxon>Coniophorineae</taxon>
        <taxon>Hygrophoropsidaceae</taxon>
        <taxon>Hygrophoropsis</taxon>
    </lineage>
</organism>
<accession>A0ACB8AP71</accession>